<evidence type="ECO:0000313" key="2">
    <source>
        <dbReference type="Proteomes" id="UP001141253"/>
    </source>
</evidence>
<organism evidence="1 2">
    <name type="scientific">Salix suchowensis</name>
    <dbReference type="NCBI Taxonomy" id="1278906"/>
    <lineage>
        <taxon>Eukaryota</taxon>
        <taxon>Viridiplantae</taxon>
        <taxon>Streptophyta</taxon>
        <taxon>Embryophyta</taxon>
        <taxon>Tracheophyta</taxon>
        <taxon>Spermatophyta</taxon>
        <taxon>Magnoliopsida</taxon>
        <taxon>eudicotyledons</taxon>
        <taxon>Gunneridae</taxon>
        <taxon>Pentapetalae</taxon>
        <taxon>rosids</taxon>
        <taxon>fabids</taxon>
        <taxon>Malpighiales</taxon>
        <taxon>Salicaceae</taxon>
        <taxon>Saliceae</taxon>
        <taxon>Salix</taxon>
    </lineage>
</organism>
<dbReference type="EMBL" id="JAPFFI010000004">
    <property type="protein sequence ID" value="KAJ6395181.1"/>
    <property type="molecule type" value="Genomic_DNA"/>
</dbReference>
<accession>A0ABQ9C6H9</accession>
<comment type="caution">
    <text evidence="1">The sequence shown here is derived from an EMBL/GenBank/DDBJ whole genome shotgun (WGS) entry which is preliminary data.</text>
</comment>
<protein>
    <submittedName>
        <fullName evidence="1">Uncharacterized protein</fullName>
    </submittedName>
</protein>
<proteinExistence type="predicted"/>
<dbReference type="Proteomes" id="UP001141253">
    <property type="component" value="Chromosome 4"/>
</dbReference>
<keyword evidence="2" id="KW-1185">Reference proteome</keyword>
<name>A0ABQ9C6H9_9ROSI</name>
<reference evidence="1" key="2">
    <citation type="journal article" date="2023" name="Int. J. Mol. Sci.">
        <title>De Novo Assembly and Annotation of 11 Diverse Shrub Willow (Salix) Genomes Reveals Novel Gene Organization in Sex-Linked Regions.</title>
        <authorList>
            <person name="Hyden B."/>
            <person name="Feng K."/>
            <person name="Yates T.B."/>
            <person name="Jawdy S."/>
            <person name="Cereghino C."/>
            <person name="Smart L.B."/>
            <person name="Muchero W."/>
        </authorList>
    </citation>
    <scope>NUCLEOTIDE SEQUENCE</scope>
    <source>
        <tissue evidence="1">Shoot tip</tissue>
    </source>
</reference>
<sequence>MDGDEVVYKDYSFPESWIHGRIGHVQAIILLIRVYQSCPGILSCGFRVSAPSRDSSFMECQQSPIRGTSLERAVGGMEALQNFPASTKVERSMSGC</sequence>
<reference evidence="1" key="1">
    <citation type="submission" date="2022-10" db="EMBL/GenBank/DDBJ databases">
        <authorList>
            <person name="Hyden B.L."/>
            <person name="Feng K."/>
            <person name="Yates T."/>
            <person name="Jawdy S."/>
            <person name="Smart L.B."/>
            <person name="Muchero W."/>
        </authorList>
    </citation>
    <scope>NUCLEOTIDE SEQUENCE</scope>
    <source>
        <tissue evidence="1">Shoot tip</tissue>
    </source>
</reference>
<gene>
    <name evidence="1" type="ORF">OIU77_020443</name>
</gene>
<evidence type="ECO:0000313" key="1">
    <source>
        <dbReference type="EMBL" id="KAJ6395181.1"/>
    </source>
</evidence>